<dbReference type="PANTHER" id="PTHR47843:SF2">
    <property type="entry name" value="BTB DOMAIN-CONTAINING PROTEIN"/>
    <property type="match status" value="1"/>
</dbReference>
<dbReference type="EMBL" id="JAQQPM010000001">
    <property type="protein sequence ID" value="KAK2066466.1"/>
    <property type="molecule type" value="Genomic_DNA"/>
</dbReference>
<dbReference type="PANTHER" id="PTHR47843">
    <property type="entry name" value="BTB DOMAIN-CONTAINING PROTEIN-RELATED"/>
    <property type="match status" value="1"/>
</dbReference>
<reference evidence="3" key="1">
    <citation type="journal article" date="2023" name="Mol. Plant Microbe Interact.">
        <title>Elucidating the Obligate Nature and Biological Capacity of an Invasive Fungal Corn Pathogen.</title>
        <authorList>
            <person name="MacCready J.S."/>
            <person name="Roggenkamp E.M."/>
            <person name="Gdanetz K."/>
            <person name="Chilvers M.I."/>
        </authorList>
    </citation>
    <scope>NUCLEOTIDE SEQUENCE</scope>
    <source>
        <strain evidence="3">PM02</strain>
    </source>
</reference>
<protein>
    <recommendedName>
        <fullName evidence="2">BTB domain-containing protein</fullName>
    </recommendedName>
</protein>
<dbReference type="Gene3D" id="3.30.710.10">
    <property type="entry name" value="Potassium Channel Kv1.1, Chain A"/>
    <property type="match status" value="1"/>
</dbReference>
<dbReference type="PROSITE" id="PS50097">
    <property type="entry name" value="BTB"/>
    <property type="match status" value="1"/>
</dbReference>
<dbReference type="CDD" id="cd18186">
    <property type="entry name" value="BTB_POZ_ZBTB_KLHL-like"/>
    <property type="match status" value="1"/>
</dbReference>
<feature type="compositionally biased region" description="Acidic residues" evidence="1">
    <location>
        <begin position="309"/>
        <end position="328"/>
    </location>
</feature>
<dbReference type="AlphaFoldDB" id="A0AAD9MB13"/>
<dbReference type="Proteomes" id="UP001217918">
    <property type="component" value="Unassembled WGS sequence"/>
</dbReference>
<gene>
    <name evidence="3" type="ORF">P8C59_000286</name>
</gene>
<evidence type="ECO:0000259" key="2">
    <source>
        <dbReference type="PROSITE" id="PS50097"/>
    </source>
</evidence>
<proteinExistence type="predicted"/>
<dbReference type="InterPro" id="IPR011333">
    <property type="entry name" value="SKP1/BTB/POZ_sf"/>
</dbReference>
<evidence type="ECO:0000256" key="1">
    <source>
        <dbReference type="SAM" id="MobiDB-lite"/>
    </source>
</evidence>
<dbReference type="Pfam" id="PF00651">
    <property type="entry name" value="BTB"/>
    <property type="match status" value="1"/>
</dbReference>
<evidence type="ECO:0000313" key="3">
    <source>
        <dbReference type="EMBL" id="KAK2066466.1"/>
    </source>
</evidence>
<name>A0AAD9MB13_9PEZI</name>
<comment type="caution">
    <text evidence="3">The sequence shown here is derived from an EMBL/GenBank/DDBJ whole genome shotgun (WGS) entry which is preliminary data.</text>
</comment>
<sequence>MRRGASQEESLSQSLLGTELVRVLVGKEQREFTLHKRLLCIVSPYFRENLEATAKDDEDGAADSASLWFADESPEVFELFVFWLYRRRACRLFIDRASHKAGRVAEASRDELHWTLVGLHLFGLLVEVPALQDASMDAIQDLYLRCDWDVTPRFVAYLYGGGDGSCSVEGAGAPCRLRKWAVAMTAWTLCGAGARGLALAGRFQRLFEKYPVLFAEYCAHRRKLAAARCDPRLKNPQLRLPRNSLRAEERFFGFRQCSFHSHRAAVGEADCPLGLGLGAARDLAVGPAPLLPAVPKKWLPRARGQTEREEVEEEAEAQAASDESDTDQDILVPVSDQEDRTFWLAGI</sequence>
<dbReference type="InterPro" id="IPR000210">
    <property type="entry name" value="BTB/POZ_dom"/>
</dbReference>
<feature type="domain" description="BTB" evidence="2">
    <location>
        <begin position="19"/>
        <end position="85"/>
    </location>
</feature>
<keyword evidence="4" id="KW-1185">Reference proteome</keyword>
<dbReference type="SUPFAM" id="SSF54695">
    <property type="entry name" value="POZ domain"/>
    <property type="match status" value="1"/>
</dbReference>
<accession>A0AAD9MB13</accession>
<evidence type="ECO:0000313" key="4">
    <source>
        <dbReference type="Proteomes" id="UP001217918"/>
    </source>
</evidence>
<feature type="region of interest" description="Disordered" evidence="1">
    <location>
        <begin position="301"/>
        <end position="332"/>
    </location>
</feature>
<organism evidence="3 4">
    <name type="scientific">Phyllachora maydis</name>
    <dbReference type="NCBI Taxonomy" id="1825666"/>
    <lineage>
        <taxon>Eukaryota</taxon>
        <taxon>Fungi</taxon>
        <taxon>Dikarya</taxon>
        <taxon>Ascomycota</taxon>
        <taxon>Pezizomycotina</taxon>
        <taxon>Sordariomycetes</taxon>
        <taxon>Sordariomycetidae</taxon>
        <taxon>Phyllachorales</taxon>
        <taxon>Phyllachoraceae</taxon>
        <taxon>Phyllachora</taxon>
    </lineage>
</organism>